<evidence type="ECO:0000256" key="3">
    <source>
        <dbReference type="ARBA" id="ARBA00022840"/>
    </source>
</evidence>
<proteinExistence type="inferred from homology"/>
<keyword evidence="2 4" id="KW-0547">Nucleotide-binding</keyword>
<dbReference type="PROSITE" id="PS00297">
    <property type="entry name" value="HSP70_1"/>
    <property type="match status" value="1"/>
</dbReference>
<organism evidence="5 6">
    <name type="scientific">Zophobas morio</name>
    <dbReference type="NCBI Taxonomy" id="2755281"/>
    <lineage>
        <taxon>Eukaryota</taxon>
        <taxon>Metazoa</taxon>
        <taxon>Ecdysozoa</taxon>
        <taxon>Arthropoda</taxon>
        <taxon>Hexapoda</taxon>
        <taxon>Insecta</taxon>
        <taxon>Pterygota</taxon>
        <taxon>Neoptera</taxon>
        <taxon>Endopterygota</taxon>
        <taxon>Coleoptera</taxon>
        <taxon>Polyphaga</taxon>
        <taxon>Cucujiformia</taxon>
        <taxon>Tenebrionidae</taxon>
        <taxon>Zophobas</taxon>
    </lineage>
</organism>
<evidence type="ECO:0000313" key="5">
    <source>
        <dbReference type="EMBL" id="KAJ3646231.1"/>
    </source>
</evidence>
<dbReference type="SUPFAM" id="SSF53067">
    <property type="entry name" value="Actin-like ATPase domain"/>
    <property type="match status" value="2"/>
</dbReference>
<dbReference type="Proteomes" id="UP001168821">
    <property type="component" value="Unassembled WGS sequence"/>
</dbReference>
<reference evidence="5" key="1">
    <citation type="journal article" date="2023" name="G3 (Bethesda)">
        <title>Whole genome assemblies of Zophobas morio and Tenebrio molitor.</title>
        <authorList>
            <person name="Kaur S."/>
            <person name="Stinson S.A."/>
            <person name="diCenzo G.C."/>
        </authorList>
    </citation>
    <scope>NUCLEOTIDE SEQUENCE</scope>
    <source>
        <strain evidence="5">QUZm001</strain>
    </source>
</reference>
<comment type="caution">
    <text evidence="5">The sequence shown here is derived from an EMBL/GenBank/DDBJ whole genome shotgun (WGS) entry which is preliminary data.</text>
</comment>
<evidence type="ECO:0000256" key="4">
    <source>
        <dbReference type="RuleBase" id="RU003322"/>
    </source>
</evidence>
<dbReference type="AlphaFoldDB" id="A0AA38HZ09"/>
<keyword evidence="3 4" id="KW-0067">ATP-binding</keyword>
<dbReference type="EMBL" id="JALNTZ010000007">
    <property type="protein sequence ID" value="KAJ3646231.1"/>
    <property type="molecule type" value="Genomic_DNA"/>
</dbReference>
<keyword evidence="6" id="KW-1185">Reference proteome</keyword>
<dbReference type="GO" id="GO:0140662">
    <property type="term" value="F:ATP-dependent protein folding chaperone"/>
    <property type="evidence" value="ECO:0007669"/>
    <property type="project" value="InterPro"/>
</dbReference>
<dbReference type="InterPro" id="IPR013126">
    <property type="entry name" value="Hsp_70_fam"/>
</dbReference>
<dbReference type="InterPro" id="IPR029047">
    <property type="entry name" value="HSP70_peptide-bd_sf"/>
</dbReference>
<dbReference type="InterPro" id="IPR018181">
    <property type="entry name" value="Heat_shock_70_CS"/>
</dbReference>
<evidence type="ECO:0000256" key="1">
    <source>
        <dbReference type="ARBA" id="ARBA00007381"/>
    </source>
</evidence>
<accession>A0AA38HZ09</accession>
<sequence>MNDLAIGIDLGTTNSCISVYTKGRTRILENERGGRVTPSFIYFQPQGSIFVGEHAKSMSVQKPENGIYEVKRLLGRQFDDTYIQISLQFFPFVISSGVSNRPVISFEQNNRTIEKTPQELCTIILQRLKKYAEAKLNQTVNKAVITVPAYFNVTQREVTLAAAKDAGFTVLKLLNEPTAAALAYYFNNNITENHISLVYDFGGGTFDVAILQKKIDNVEVLSVGGDTQLGGHDLDNCILDYIFEVLRKHYNYDATMYPDDKRRLRIKCEEAKKELSWANEAVITINGMVAEHPRIIIKLTKTLFEEKTDKLFKKTIDILHNCLADAKISRELIQEVILCGGSTRIPKIQEMLSDYFGGKQLNKFVNPDECVAEGAALQAAMLSTSKTQNIEQLHMVDVVPLSLGFDSFGHAMQIAIHRNTKIPAKGFWRYVNKNEDDTSSTVRIYEGERTDTRKNRYLGILFIDGLTPAPPGQRHVTFILNIDNNGILTARAEEELSNNVREVKVNYTRGDRSEFEIKNSLLAAAENQKIDEKFKNFVKIKKYVNQYLRSFLYNLHKRNLGEEYQSIQIFCEETKYNLDYMEVDQEKRVKDLYKEMKMKCDPIAEQHNFDYMPKNE</sequence>
<dbReference type="FunFam" id="3.90.640.10:FF:000003">
    <property type="entry name" value="Molecular chaperone DnaK"/>
    <property type="match status" value="1"/>
</dbReference>
<evidence type="ECO:0000256" key="2">
    <source>
        <dbReference type="ARBA" id="ARBA00022741"/>
    </source>
</evidence>
<gene>
    <name evidence="5" type="ORF">Zmor_023826</name>
</gene>
<dbReference type="PROSITE" id="PS01036">
    <property type="entry name" value="HSP70_3"/>
    <property type="match status" value="1"/>
</dbReference>
<evidence type="ECO:0000313" key="6">
    <source>
        <dbReference type="Proteomes" id="UP001168821"/>
    </source>
</evidence>
<dbReference type="Gene3D" id="3.30.420.40">
    <property type="match status" value="2"/>
</dbReference>
<dbReference type="Pfam" id="PF00012">
    <property type="entry name" value="HSP70"/>
    <property type="match status" value="1"/>
</dbReference>
<protein>
    <submittedName>
        <fullName evidence="5">Uncharacterized protein</fullName>
    </submittedName>
</protein>
<name>A0AA38HZ09_9CUCU</name>
<dbReference type="PRINTS" id="PR00301">
    <property type="entry name" value="HEATSHOCK70"/>
</dbReference>
<dbReference type="CDD" id="cd24028">
    <property type="entry name" value="ASKHA_NBD_HSP70_HSPA1-like"/>
    <property type="match status" value="1"/>
</dbReference>
<dbReference type="SUPFAM" id="SSF100920">
    <property type="entry name" value="Heat shock protein 70kD (HSP70), peptide-binding domain"/>
    <property type="match status" value="1"/>
</dbReference>
<dbReference type="PANTHER" id="PTHR19375">
    <property type="entry name" value="HEAT SHOCK PROTEIN 70KDA"/>
    <property type="match status" value="1"/>
</dbReference>
<dbReference type="Gene3D" id="3.90.640.10">
    <property type="entry name" value="Actin, Chain A, domain 4"/>
    <property type="match status" value="1"/>
</dbReference>
<dbReference type="GO" id="GO:0005524">
    <property type="term" value="F:ATP binding"/>
    <property type="evidence" value="ECO:0007669"/>
    <property type="project" value="UniProtKB-KW"/>
</dbReference>
<dbReference type="Gene3D" id="2.60.34.10">
    <property type="entry name" value="Substrate Binding Domain Of DNAk, Chain A, domain 1"/>
    <property type="match status" value="1"/>
</dbReference>
<dbReference type="InterPro" id="IPR043129">
    <property type="entry name" value="ATPase_NBD"/>
</dbReference>
<comment type="similarity">
    <text evidence="1 4">Belongs to the heat shock protein 70 family.</text>
</comment>